<organism evidence="1 2">
    <name type="scientific">Mameliella alba</name>
    <dbReference type="NCBI Taxonomy" id="561184"/>
    <lineage>
        <taxon>Bacteria</taxon>
        <taxon>Pseudomonadati</taxon>
        <taxon>Pseudomonadota</taxon>
        <taxon>Alphaproteobacteria</taxon>
        <taxon>Rhodobacterales</taxon>
        <taxon>Roseobacteraceae</taxon>
        <taxon>Mameliella</taxon>
    </lineage>
</organism>
<comment type="caution">
    <text evidence="1">The sequence shown here is derived from an EMBL/GenBank/DDBJ whole genome shotgun (WGS) entry which is preliminary data.</text>
</comment>
<dbReference type="RefSeq" id="WP_043136061.1">
    <property type="nucleotide sequence ID" value="NZ_JSUQ01000001.1"/>
</dbReference>
<accession>A0A0B3RVZ2</accession>
<keyword evidence="2" id="KW-1185">Reference proteome</keyword>
<dbReference type="OrthoDB" id="8446429at2"/>
<evidence type="ECO:0000313" key="1">
    <source>
        <dbReference type="EMBL" id="KHQ55085.1"/>
    </source>
</evidence>
<evidence type="ECO:0000313" key="2">
    <source>
        <dbReference type="Proteomes" id="UP000030960"/>
    </source>
</evidence>
<gene>
    <name evidence="1" type="ORF">OA50_00119</name>
</gene>
<dbReference type="EMBL" id="JSUQ01000001">
    <property type="protein sequence ID" value="KHQ55085.1"/>
    <property type="molecule type" value="Genomic_DNA"/>
</dbReference>
<name>A0A0B3RVZ2_9RHOB</name>
<reference evidence="1 2" key="1">
    <citation type="submission" date="2014-10" db="EMBL/GenBank/DDBJ databases">
        <title>Genome sequence of Ponticoccus sp. strain UMTAT08 isolated from clonal culture of toxic dinoflagellate Alexandrium tamiyavanichii.</title>
        <authorList>
            <person name="Gan H.Y."/>
            <person name="Muhd D.-D."/>
            <person name="Mohd Noor M.E."/>
            <person name="Yeong Y.S."/>
            <person name="Usup G."/>
        </authorList>
    </citation>
    <scope>NUCLEOTIDE SEQUENCE [LARGE SCALE GENOMIC DNA]</scope>
    <source>
        <strain evidence="1 2">UMTAT08</strain>
    </source>
</reference>
<protein>
    <submittedName>
        <fullName evidence="1">Uncharacterized protein</fullName>
    </submittedName>
</protein>
<dbReference type="Proteomes" id="UP000030960">
    <property type="component" value="Unassembled WGS sequence"/>
</dbReference>
<sequence length="199" mass="22199">MVEATPESLQPARLPPLHWVSPLRSEEYAEFRDGAALRKLGLGEHARALTEFWPRRGPVWDGLALAGGAVVLVEPKAHVTEFLTSPSAATAPESVAQIACALRQVKADLGADDRSEWSRVFFQYANRLAFLWWLRARGIDAHCLFVSFLGDTEMGGPEHAETWEALFRAADHALGLSPRHPLRPYILHVHPDLRELEKP</sequence>
<dbReference type="AlphaFoldDB" id="A0A0B3RVZ2"/>
<proteinExistence type="predicted"/>